<feature type="compositionally biased region" description="Basic and acidic residues" evidence="1">
    <location>
        <begin position="22"/>
        <end position="41"/>
    </location>
</feature>
<dbReference type="EMBL" id="BART01040065">
    <property type="protein sequence ID" value="GAH25755.1"/>
    <property type="molecule type" value="Genomic_DNA"/>
</dbReference>
<protein>
    <submittedName>
        <fullName evidence="2">Uncharacterized protein</fullName>
    </submittedName>
</protein>
<reference evidence="2" key="1">
    <citation type="journal article" date="2014" name="Front. Microbiol.">
        <title>High frequency of phylogenetically diverse reductive dehalogenase-homologous genes in deep subseafloor sedimentary metagenomes.</title>
        <authorList>
            <person name="Kawai M."/>
            <person name="Futagami T."/>
            <person name="Toyoda A."/>
            <person name="Takaki Y."/>
            <person name="Nishi S."/>
            <person name="Hori S."/>
            <person name="Arai W."/>
            <person name="Tsubouchi T."/>
            <person name="Morono Y."/>
            <person name="Uchiyama I."/>
            <person name="Ito T."/>
            <person name="Fujiyama A."/>
            <person name="Inagaki F."/>
            <person name="Takami H."/>
        </authorList>
    </citation>
    <scope>NUCLEOTIDE SEQUENCE</scope>
    <source>
        <strain evidence="2">Expedition CK06-06</strain>
    </source>
</reference>
<evidence type="ECO:0000256" key="1">
    <source>
        <dbReference type="SAM" id="MobiDB-lite"/>
    </source>
</evidence>
<organism evidence="2">
    <name type="scientific">marine sediment metagenome</name>
    <dbReference type="NCBI Taxonomy" id="412755"/>
    <lineage>
        <taxon>unclassified sequences</taxon>
        <taxon>metagenomes</taxon>
        <taxon>ecological metagenomes</taxon>
    </lineage>
</organism>
<feature type="region of interest" description="Disordered" evidence="1">
    <location>
        <begin position="16"/>
        <end position="41"/>
    </location>
</feature>
<feature type="non-terminal residue" evidence="2">
    <location>
        <position position="1"/>
    </location>
</feature>
<sequence>RSGLRIHKIFLSSQEMPNKKMRQGDEMRAYCHSDASSKNEK</sequence>
<gene>
    <name evidence="2" type="ORF">S01H4_65456</name>
</gene>
<name>X1EZH5_9ZZZZ</name>
<evidence type="ECO:0000313" key="2">
    <source>
        <dbReference type="EMBL" id="GAH25755.1"/>
    </source>
</evidence>
<comment type="caution">
    <text evidence="2">The sequence shown here is derived from an EMBL/GenBank/DDBJ whole genome shotgun (WGS) entry which is preliminary data.</text>
</comment>
<dbReference type="AlphaFoldDB" id="X1EZH5"/>
<proteinExistence type="predicted"/>
<accession>X1EZH5</accession>